<dbReference type="InterPro" id="IPR009100">
    <property type="entry name" value="AcylCoA_DH/oxidase_NM_dom_sf"/>
</dbReference>
<feature type="domain" description="Acyl-CoA dehydrogenase/oxidase N-terminal" evidence="8">
    <location>
        <begin position="13"/>
        <end position="126"/>
    </location>
</feature>
<evidence type="ECO:0000313" key="9">
    <source>
        <dbReference type="EMBL" id="CAB4941081.1"/>
    </source>
</evidence>
<evidence type="ECO:0000259" key="6">
    <source>
        <dbReference type="Pfam" id="PF00441"/>
    </source>
</evidence>
<reference evidence="9" key="1">
    <citation type="submission" date="2020-05" db="EMBL/GenBank/DDBJ databases">
        <authorList>
            <person name="Chiriac C."/>
            <person name="Salcher M."/>
            <person name="Ghai R."/>
            <person name="Kavagutti S V."/>
        </authorList>
    </citation>
    <scope>NUCLEOTIDE SEQUENCE</scope>
</reference>
<dbReference type="AlphaFoldDB" id="A0A6J7JE87"/>
<evidence type="ECO:0000256" key="4">
    <source>
        <dbReference type="ARBA" id="ARBA00022827"/>
    </source>
</evidence>
<proteinExistence type="inferred from homology"/>
<dbReference type="FunFam" id="2.40.110.10:FF:000002">
    <property type="entry name" value="Acyl-CoA dehydrogenase fadE12"/>
    <property type="match status" value="1"/>
</dbReference>
<dbReference type="FunFam" id="1.20.140.10:FF:000001">
    <property type="entry name" value="Acyl-CoA dehydrogenase"/>
    <property type="match status" value="1"/>
</dbReference>
<dbReference type="Gene3D" id="1.10.540.10">
    <property type="entry name" value="Acyl-CoA dehydrogenase/oxidase, N-terminal domain"/>
    <property type="match status" value="1"/>
</dbReference>
<dbReference type="Gene3D" id="1.20.140.10">
    <property type="entry name" value="Butyryl-CoA Dehydrogenase, subunit A, domain 3"/>
    <property type="match status" value="1"/>
</dbReference>
<dbReference type="Pfam" id="PF02770">
    <property type="entry name" value="Acyl-CoA_dh_M"/>
    <property type="match status" value="1"/>
</dbReference>
<comment type="cofactor">
    <cofactor evidence="1">
        <name>FAD</name>
        <dbReference type="ChEBI" id="CHEBI:57692"/>
    </cofactor>
</comment>
<dbReference type="InterPro" id="IPR036250">
    <property type="entry name" value="AcylCo_DH-like_C"/>
</dbReference>
<evidence type="ECO:0000256" key="5">
    <source>
        <dbReference type="ARBA" id="ARBA00023002"/>
    </source>
</evidence>
<comment type="similarity">
    <text evidence="2">Belongs to the acyl-CoA dehydrogenase family.</text>
</comment>
<evidence type="ECO:0000256" key="2">
    <source>
        <dbReference type="ARBA" id="ARBA00009347"/>
    </source>
</evidence>
<keyword evidence="5" id="KW-0560">Oxidoreductase</keyword>
<evidence type="ECO:0000259" key="8">
    <source>
        <dbReference type="Pfam" id="PF02771"/>
    </source>
</evidence>
<keyword evidence="3" id="KW-0285">Flavoprotein</keyword>
<feature type="domain" description="Acyl-CoA dehydrogenase/oxidase C-terminal" evidence="6">
    <location>
        <begin position="238"/>
        <end position="386"/>
    </location>
</feature>
<dbReference type="EMBL" id="CAFBMX010000010">
    <property type="protein sequence ID" value="CAB4941081.1"/>
    <property type="molecule type" value="Genomic_DNA"/>
</dbReference>
<dbReference type="InterPro" id="IPR006091">
    <property type="entry name" value="Acyl-CoA_Oxase/DH_mid-dom"/>
</dbReference>
<dbReference type="PANTHER" id="PTHR43884">
    <property type="entry name" value="ACYL-COA DEHYDROGENASE"/>
    <property type="match status" value="1"/>
</dbReference>
<keyword evidence="4" id="KW-0274">FAD</keyword>
<evidence type="ECO:0000256" key="1">
    <source>
        <dbReference type="ARBA" id="ARBA00001974"/>
    </source>
</evidence>
<dbReference type="Pfam" id="PF02771">
    <property type="entry name" value="Acyl-CoA_dh_N"/>
    <property type="match status" value="1"/>
</dbReference>
<feature type="domain" description="Acyl-CoA oxidase/dehydrogenase middle" evidence="7">
    <location>
        <begin position="135"/>
        <end position="226"/>
    </location>
</feature>
<dbReference type="InterPro" id="IPR037069">
    <property type="entry name" value="AcylCoA_DH/ox_N_sf"/>
</dbReference>
<organism evidence="9">
    <name type="scientific">freshwater metagenome</name>
    <dbReference type="NCBI Taxonomy" id="449393"/>
    <lineage>
        <taxon>unclassified sequences</taxon>
        <taxon>metagenomes</taxon>
        <taxon>ecological metagenomes</taxon>
    </lineage>
</organism>
<sequence length="394" mass="43291">MSDHSFSGFELPDELRMLSEALRDFVRNEILPVEAALDPTLRAIPQPQLGELQAKARTAGFWCMDAPVEFGGGGLSTFEMAVVWEAASRHRYTFPTPGGGVIGYSPPVVLYRGNEEQIEKYVKPVIEKGLITFTAISEPTGGSDPARALRTTARRDGDKYILNGRKMWATNADEADFGVVYARTDTATGRSGISAFVVETNTPGMHVSKVPVMRNHWTTEVEFNDCEIPAANLIGDEGEGFALAQKWMVRGRVMLAAQALGVAEESVRMAAEWSKERETFGALLATRQGVQFPLADSLVEIEAARALAWKAAWKDDQGQDARVDASMAKLFASEMGFNTVDRCIQIFGGMGTAKEMNLEHWFRDLRTMRIVEGASEIQRYLIARDLLGAAATGR</sequence>
<dbReference type="Pfam" id="PF00441">
    <property type="entry name" value="Acyl-CoA_dh_1"/>
    <property type="match status" value="1"/>
</dbReference>
<dbReference type="SUPFAM" id="SSF47203">
    <property type="entry name" value="Acyl-CoA dehydrogenase C-terminal domain-like"/>
    <property type="match status" value="1"/>
</dbReference>
<dbReference type="InterPro" id="IPR046373">
    <property type="entry name" value="Acyl-CoA_Oxase/DH_mid-dom_sf"/>
</dbReference>
<dbReference type="Gene3D" id="2.40.110.10">
    <property type="entry name" value="Butyryl-CoA Dehydrogenase, subunit A, domain 2"/>
    <property type="match status" value="1"/>
</dbReference>
<gene>
    <name evidence="9" type="ORF">UFOPK3674_01832</name>
</gene>
<dbReference type="GO" id="GO:0050660">
    <property type="term" value="F:flavin adenine dinucleotide binding"/>
    <property type="evidence" value="ECO:0007669"/>
    <property type="project" value="InterPro"/>
</dbReference>
<accession>A0A6J7JE87</accession>
<dbReference type="PANTHER" id="PTHR43884:SF40">
    <property type="entry name" value="ACYL-COA DEHYDROGENASE"/>
    <property type="match status" value="1"/>
</dbReference>
<protein>
    <submittedName>
        <fullName evidence="9">Unannotated protein</fullName>
    </submittedName>
</protein>
<evidence type="ECO:0000256" key="3">
    <source>
        <dbReference type="ARBA" id="ARBA00022630"/>
    </source>
</evidence>
<evidence type="ECO:0000259" key="7">
    <source>
        <dbReference type="Pfam" id="PF02770"/>
    </source>
</evidence>
<dbReference type="InterPro" id="IPR013786">
    <property type="entry name" value="AcylCoA_DH/ox_N"/>
</dbReference>
<name>A0A6J7JE87_9ZZZZ</name>
<dbReference type="SUPFAM" id="SSF56645">
    <property type="entry name" value="Acyl-CoA dehydrogenase NM domain-like"/>
    <property type="match status" value="1"/>
</dbReference>
<dbReference type="GO" id="GO:0003995">
    <property type="term" value="F:acyl-CoA dehydrogenase activity"/>
    <property type="evidence" value="ECO:0007669"/>
    <property type="project" value="TreeGrafter"/>
</dbReference>
<dbReference type="InterPro" id="IPR009075">
    <property type="entry name" value="AcylCo_DH/oxidase_C"/>
</dbReference>